<protein>
    <submittedName>
        <fullName evidence="1">Uncharacterized protein</fullName>
    </submittedName>
</protein>
<evidence type="ECO:0000313" key="1">
    <source>
        <dbReference type="EMBL" id="WMV45489.1"/>
    </source>
</evidence>
<dbReference type="EMBL" id="CP133620">
    <property type="protein sequence ID" value="WMV45489.1"/>
    <property type="molecule type" value="Genomic_DNA"/>
</dbReference>
<dbReference type="Proteomes" id="UP001234989">
    <property type="component" value="Chromosome 9"/>
</dbReference>
<accession>A0AAF0UGM7</accession>
<organism evidence="1 2">
    <name type="scientific">Solanum verrucosum</name>
    <dbReference type="NCBI Taxonomy" id="315347"/>
    <lineage>
        <taxon>Eukaryota</taxon>
        <taxon>Viridiplantae</taxon>
        <taxon>Streptophyta</taxon>
        <taxon>Embryophyta</taxon>
        <taxon>Tracheophyta</taxon>
        <taxon>Spermatophyta</taxon>
        <taxon>Magnoliopsida</taxon>
        <taxon>eudicotyledons</taxon>
        <taxon>Gunneridae</taxon>
        <taxon>Pentapetalae</taxon>
        <taxon>asterids</taxon>
        <taxon>lamiids</taxon>
        <taxon>Solanales</taxon>
        <taxon>Solanaceae</taxon>
        <taxon>Solanoideae</taxon>
        <taxon>Solaneae</taxon>
        <taxon>Solanum</taxon>
    </lineage>
</organism>
<gene>
    <name evidence="1" type="ORF">MTR67_038874</name>
</gene>
<dbReference type="PANTHER" id="PTHR45835">
    <property type="entry name" value="YALI0A06105P"/>
    <property type="match status" value="1"/>
</dbReference>
<evidence type="ECO:0000313" key="2">
    <source>
        <dbReference type="Proteomes" id="UP001234989"/>
    </source>
</evidence>
<sequence length="66" mass="7833">MAPFEALYGRRCRSPIGWFMVGEVTLIGLELVQQAMEKVWLIREKLKMAQSRQKSYADVRRRDLEF</sequence>
<dbReference type="PANTHER" id="PTHR45835:SF91">
    <property type="entry name" value="RETROTRANSPOSON, TY3-GYPSY SUBCLASS-LIKE PROTEIN"/>
    <property type="match status" value="1"/>
</dbReference>
<name>A0AAF0UGM7_SOLVR</name>
<dbReference type="AlphaFoldDB" id="A0AAF0UGM7"/>
<reference evidence="1" key="1">
    <citation type="submission" date="2023-08" db="EMBL/GenBank/DDBJ databases">
        <title>A de novo genome assembly of Solanum verrucosum Schlechtendal, a Mexican diploid species geographically isolated from the other diploid A-genome species in potato relatives.</title>
        <authorList>
            <person name="Hosaka K."/>
        </authorList>
    </citation>
    <scope>NUCLEOTIDE SEQUENCE</scope>
    <source>
        <tissue evidence="1">Young leaves</tissue>
    </source>
</reference>
<proteinExistence type="predicted"/>
<keyword evidence="2" id="KW-1185">Reference proteome</keyword>